<sequence>MLCKSVKSKKFWSILIAIGIVTLVFGVVCYKRLPDDIHNVHMLMGMFSGLGGAFIAIGIMKLIHYKITPSDKLREEEIELNDERNVQVLRIAYSIANITATVLFVGMAFIFVWLDYRIPAFISIGAMYVQLLAFFIAYKYYNSKM</sequence>
<feature type="transmembrane region" description="Helical" evidence="1">
    <location>
        <begin position="91"/>
        <end position="114"/>
    </location>
</feature>
<dbReference type="Proteomes" id="UP000749471">
    <property type="component" value="Unassembled WGS sequence"/>
</dbReference>
<gene>
    <name evidence="2" type="ORF">KQI42_04280</name>
</gene>
<feature type="transmembrane region" description="Helical" evidence="1">
    <location>
        <begin position="120"/>
        <end position="141"/>
    </location>
</feature>
<reference evidence="2 3" key="1">
    <citation type="submission" date="2021-06" db="EMBL/GenBank/DDBJ databases">
        <authorList>
            <person name="Sun Q."/>
            <person name="Li D."/>
        </authorList>
    </citation>
    <scope>NUCLEOTIDE SEQUENCE [LARGE SCALE GENOMIC DNA]</scope>
    <source>
        <strain evidence="2 3">MSJ-40</strain>
    </source>
</reference>
<keyword evidence="1" id="KW-1133">Transmembrane helix</keyword>
<comment type="caution">
    <text evidence="2">The sequence shown here is derived from an EMBL/GenBank/DDBJ whole genome shotgun (WGS) entry which is preliminary data.</text>
</comment>
<keyword evidence="3" id="KW-1185">Reference proteome</keyword>
<dbReference type="EMBL" id="JAHLPM010000003">
    <property type="protein sequence ID" value="MBU5437213.1"/>
    <property type="molecule type" value="Genomic_DNA"/>
</dbReference>
<feature type="transmembrane region" description="Helical" evidence="1">
    <location>
        <begin position="42"/>
        <end position="63"/>
    </location>
</feature>
<protein>
    <recommendedName>
        <fullName evidence="4">DUF2178 domain-containing protein</fullName>
    </recommendedName>
</protein>
<feature type="transmembrane region" description="Helical" evidence="1">
    <location>
        <begin position="12"/>
        <end position="30"/>
    </location>
</feature>
<dbReference type="RefSeq" id="WP_216517106.1">
    <property type="nucleotide sequence ID" value="NZ_JAHLPM010000003.1"/>
</dbReference>
<keyword evidence="1" id="KW-0472">Membrane</keyword>
<evidence type="ECO:0000313" key="2">
    <source>
        <dbReference type="EMBL" id="MBU5437213.1"/>
    </source>
</evidence>
<evidence type="ECO:0008006" key="4">
    <source>
        <dbReference type="Google" id="ProtNLM"/>
    </source>
</evidence>
<proteinExistence type="predicted"/>
<name>A0ABS6E4N1_9FIRM</name>
<organism evidence="2 3">
    <name type="scientific">Tissierella simiarum</name>
    <dbReference type="NCBI Taxonomy" id="2841534"/>
    <lineage>
        <taxon>Bacteria</taxon>
        <taxon>Bacillati</taxon>
        <taxon>Bacillota</taxon>
        <taxon>Tissierellia</taxon>
        <taxon>Tissierellales</taxon>
        <taxon>Tissierellaceae</taxon>
        <taxon>Tissierella</taxon>
    </lineage>
</organism>
<evidence type="ECO:0000256" key="1">
    <source>
        <dbReference type="SAM" id="Phobius"/>
    </source>
</evidence>
<keyword evidence="1" id="KW-0812">Transmembrane</keyword>
<evidence type="ECO:0000313" key="3">
    <source>
        <dbReference type="Proteomes" id="UP000749471"/>
    </source>
</evidence>
<accession>A0ABS6E4N1</accession>